<evidence type="ECO:0000256" key="1">
    <source>
        <dbReference type="ARBA" id="ARBA00004167"/>
    </source>
</evidence>
<comment type="subcellular location">
    <subcellularLocation>
        <location evidence="1">Membrane</location>
        <topology evidence="1">Single-pass membrane protein</topology>
    </subcellularLocation>
</comment>
<keyword evidence="7" id="KW-1185">Reference proteome</keyword>
<gene>
    <name evidence="6" type="ORF">RM445_00185</name>
</gene>
<dbReference type="InterPro" id="IPR023353">
    <property type="entry name" value="LemA-like_dom_sf"/>
</dbReference>
<dbReference type="SUPFAM" id="SSF140478">
    <property type="entry name" value="LemA-like"/>
    <property type="match status" value="1"/>
</dbReference>
<sequence>MEVQLKRRYDLIPNLVETVRGYATHERQTFDSVTAARAAAVNAQGPAEQAKAENALSTTLRSLFAVSEAYPQLQASRNFADLQGELSDTESRIAYARQYYNDSVLTYNNAVQTVPTNIVAGIGGFTPRESFEVPDEERRPVQVRF</sequence>
<evidence type="ECO:0000256" key="3">
    <source>
        <dbReference type="ARBA" id="ARBA00022692"/>
    </source>
</evidence>
<reference evidence="7" key="1">
    <citation type="submission" date="2023-07" db="EMBL/GenBank/DDBJ databases">
        <title>30 novel species of actinomycetes from the DSMZ collection.</title>
        <authorList>
            <person name="Nouioui I."/>
        </authorList>
    </citation>
    <scope>NUCLEOTIDE SEQUENCE [LARGE SCALE GENOMIC DNA]</scope>
    <source>
        <strain evidence="7">DSM 45834</strain>
    </source>
</reference>
<comment type="similarity">
    <text evidence="2">Belongs to the LemA family.</text>
</comment>
<evidence type="ECO:0000256" key="5">
    <source>
        <dbReference type="ARBA" id="ARBA00023136"/>
    </source>
</evidence>
<dbReference type="Pfam" id="PF04011">
    <property type="entry name" value="LemA"/>
    <property type="match status" value="1"/>
</dbReference>
<proteinExistence type="inferred from homology"/>
<protein>
    <submittedName>
        <fullName evidence="6">LemA family protein</fullName>
    </submittedName>
</protein>
<keyword evidence="5" id="KW-0472">Membrane</keyword>
<keyword evidence="4" id="KW-1133">Transmembrane helix</keyword>
<comment type="caution">
    <text evidence="6">The sequence shown here is derived from an EMBL/GenBank/DDBJ whole genome shotgun (WGS) entry which is preliminary data.</text>
</comment>
<dbReference type="InterPro" id="IPR007156">
    <property type="entry name" value="MamQ_LemA"/>
</dbReference>
<dbReference type="RefSeq" id="WP_311554372.1">
    <property type="nucleotide sequence ID" value="NZ_JAVREJ010000001.1"/>
</dbReference>
<name>A0ABU2N233_9PSEU</name>
<keyword evidence="3" id="KW-0812">Transmembrane</keyword>
<dbReference type="PANTHER" id="PTHR34478">
    <property type="entry name" value="PROTEIN LEMA"/>
    <property type="match status" value="1"/>
</dbReference>
<accession>A0ABU2N233</accession>
<dbReference type="EMBL" id="JAVREJ010000001">
    <property type="protein sequence ID" value="MDT0347940.1"/>
    <property type="molecule type" value="Genomic_DNA"/>
</dbReference>
<evidence type="ECO:0000256" key="2">
    <source>
        <dbReference type="ARBA" id="ARBA00008854"/>
    </source>
</evidence>
<dbReference type="Gene3D" id="1.20.1440.20">
    <property type="entry name" value="LemA-like domain"/>
    <property type="match status" value="1"/>
</dbReference>
<dbReference type="PANTHER" id="PTHR34478:SF2">
    <property type="entry name" value="MEMBRANE PROTEIN"/>
    <property type="match status" value="1"/>
</dbReference>
<evidence type="ECO:0000313" key="6">
    <source>
        <dbReference type="EMBL" id="MDT0347940.1"/>
    </source>
</evidence>
<evidence type="ECO:0000256" key="4">
    <source>
        <dbReference type="ARBA" id="ARBA00022989"/>
    </source>
</evidence>
<evidence type="ECO:0000313" key="7">
    <source>
        <dbReference type="Proteomes" id="UP001183202"/>
    </source>
</evidence>
<organism evidence="6 7">
    <name type="scientific">Pseudonocardia charpentierae</name>
    <dbReference type="NCBI Taxonomy" id="3075545"/>
    <lineage>
        <taxon>Bacteria</taxon>
        <taxon>Bacillati</taxon>
        <taxon>Actinomycetota</taxon>
        <taxon>Actinomycetes</taxon>
        <taxon>Pseudonocardiales</taxon>
        <taxon>Pseudonocardiaceae</taxon>
        <taxon>Pseudonocardia</taxon>
    </lineage>
</organism>
<dbReference type="Proteomes" id="UP001183202">
    <property type="component" value="Unassembled WGS sequence"/>
</dbReference>